<dbReference type="PROSITE" id="PS50088">
    <property type="entry name" value="ANK_REPEAT"/>
    <property type="match status" value="3"/>
</dbReference>
<evidence type="ECO:0000313" key="5">
    <source>
        <dbReference type="EMBL" id="KAF4673277.1"/>
    </source>
</evidence>
<dbReference type="Pfam" id="PF12796">
    <property type="entry name" value="Ank_2"/>
    <property type="match status" value="1"/>
</dbReference>
<accession>A0A7J6M4W3</accession>
<dbReference type="SMART" id="SM00248">
    <property type="entry name" value="ANK"/>
    <property type="match status" value="4"/>
</dbReference>
<proteinExistence type="predicted"/>
<dbReference type="PROSITE" id="PS50280">
    <property type="entry name" value="SET"/>
    <property type="match status" value="1"/>
</dbReference>
<dbReference type="Pfam" id="PF00856">
    <property type="entry name" value="SET"/>
    <property type="match status" value="1"/>
</dbReference>
<evidence type="ECO:0000313" key="7">
    <source>
        <dbReference type="Proteomes" id="UP000572268"/>
    </source>
</evidence>
<dbReference type="OrthoDB" id="441812at2759"/>
<feature type="domain" description="SET" evidence="3">
    <location>
        <begin position="242"/>
        <end position="499"/>
    </location>
</feature>
<dbReference type="CDD" id="cd10527">
    <property type="entry name" value="SET_LSMT"/>
    <property type="match status" value="1"/>
</dbReference>
<feature type="repeat" description="ANK" evidence="1">
    <location>
        <begin position="74"/>
        <end position="106"/>
    </location>
</feature>
<name>A0A7J6M4W3_PEROL</name>
<dbReference type="SUPFAM" id="SSF48403">
    <property type="entry name" value="Ankyrin repeat"/>
    <property type="match status" value="1"/>
</dbReference>
<dbReference type="PROSITE" id="PS50297">
    <property type="entry name" value="ANK_REP_REGION"/>
    <property type="match status" value="3"/>
</dbReference>
<dbReference type="EMBL" id="JABAHT010000080">
    <property type="protein sequence ID" value="KAF4666101.1"/>
    <property type="molecule type" value="Genomic_DNA"/>
</dbReference>
<feature type="repeat" description="ANK" evidence="1">
    <location>
        <begin position="107"/>
        <end position="133"/>
    </location>
</feature>
<feature type="compositionally biased region" description="Basic and acidic residues" evidence="2">
    <location>
        <begin position="13"/>
        <end position="22"/>
    </location>
</feature>
<evidence type="ECO:0000256" key="2">
    <source>
        <dbReference type="SAM" id="MobiDB-lite"/>
    </source>
</evidence>
<dbReference type="InterPro" id="IPR036770">
    <property type="entry name" value="Ankyrin_rpt-contain_sf"/>
</dbReference>
<evidence type="ECO:0000256" key="1">
    <source>
        <dbReference type="PROSITE-ProRule" id="PRU00023"/>
    </source>
</evidence>
<dbReference type="AlphaFoldDB" id="A0A7J6M4W3"/>
<keyword evidence="1" id="KW-0040">ANK repeat</keyword>
<dbReference type="EMBL" id="JABANN010000054">
    <property type="protein sequence ID" value="KAF4673277.1"/>
    <property type="molecule type" value="Genomic_DNA"/>
</dbReference>
<evidence type="ECO:0000259" key="3">
    <source>
        <dbReference type="PROSITE" id="PS50280"/>
    </source>
</evidence>
<evidence type="ECO:0000313" key="4">
    <source>
        <dbReference type="EMBL" id="KAF4666101.1"/>
    </source>
</evidence>
<dbReference type="PANTHER" id="PTHR24184">
    <property type="entry name" value="SI:CH211-189E2.2"/>
    <property type="match status" value="1"/>
</dbReference>
<gene>
    <name evidence="5" type="ORF">FOL46_007556</name>
    <name evidence="4" type="ORF">FOZ61_010203</name>
</gene>
<feature type="compositionally biased region" description="Low complexity" evidence="2">
    <location>
        <begin position="1"/>
        <end position="10"/>
    </location>
</feature>
<dbReference type="Gene3D" id="1.25.40.20">
    <property type="entry name" value="Ankyrin repeat-containing domain"/>
    <property type="match status" value="2"/>
</dbReference>
<feature type="repeat" description="ANK" evidence="1">
    <location>
        <begin position="41"/>
        <end position="73"/>
    </location>
</feature>
<organism evidence="4 6">
    <name type="scientific">Perkinsus olseni</name>
    <name type="common">Perkinsus atlanticus</name>
    <dbReference type="NCBI Taxonomy" id="32597"/>
    <lineage>
        <taxon>Eukaryota</taxon>
        <taxon>Sar</taxon>
        <taxon>Alveolata</taxon>
        <taxon>Perkinsozoa</taxon>
        <taxon>Perkinsea</taxon>
        <taxon>Perkinsida</taxon>
        <taxon>Perkinsidae</taxon>
        <taxon>Perkinsus</taxon>
    </lineage>
</organism>
<evidence type="ECO:0000313" key="6">
    <source>
        <dbReference type="Proteomes" id="UP000570595"/>
    </source>
</evidence>
<dbReference type="InterPro" id="IPR002110">
    <property type="entry name" value="Ankyrin_rpt"/>
</dbReference>
<sequence length="669" mass="72658">MSTATSAATSNTEYHEAARKGDMSTINAAPNPEVFNELDKFGRSPMHVAVANNQMTCASMMAECGADLNIQDINGDTPLHIACRGNLRMMVSMLLWAGCDRDIVNKNGDTALHVAAKGGYEDIVWLLCENGAEGSYTVKNNDGKQAIDLAREAGHTDTVELLEKEMGSDGKPIEHQRVSPGDRRDVPSFALGVSALACMSLWGLTNERVRCEERSSPESSTAASTVYRDRACQDIINFLTSEGAEVHRSLTIVERGLKGMGLVASHAISAGTAVITIPKKSRVLINIDTVCDDPDFGKVICFLKGAGLDERGCLAFWLVCQKLAAAESSKMRTKWYPYARMLPTARKLRNHPLLLDDSGMSSIAGTALHASVGSMKENTLRQLGHLLEILSTLELNQGPIDTFIRHTKVKQLWLWAHAVLLSRSGFGLSGVPGDAGVMAGEGLLVIPLVDFANHDSSGGNAEIRTQHTSAGWLGGSSETISLVAKSDIRAGEEILISYTGGDILSAEQSMFTYGFRMDRNGKPDKFAVPSVSKPGGSDMKDVMRRLVHMDITGDDADDQADVITIQKDTYPEALVAYMSIDVLAEKKGKLESLCQAYSASERQHGLPPQVRILLSSVRAEAERRAEALLLRWMQSLDIGKPSPAVDTMYKEYHDDLTEAIESVIMMLHK</sequence>
<dbReference type="Gene3D" id="3.90.1410.10">
    <property type="entry name" value="set domain protein methyltransferase, domain 1"/>
    <property type="match status" value="1"/>
</dbReference>
<dbReference type="InterPro" id="IPR046341">
    <property type="entry name" value="SET_dom_sf"/>
</dbReference>
<protein>
    <recommendedName>
        <fullName evidence="3">SET domain-containing protein</fullName>
    </recommendedName>
</protein>
<comment type="caution">
    <text evidence="4">The sequence shown here is derived from an EMBL/GenBank/DDBJ whole genome shotgun (WGS) entry which is preliminary data.</text>
</comment>
<dbReference type="PANTHER" id="PTHR24184:SF11">
    <property type="entry name" value="ANKYRIN REPEAT AND SOCS BOX CONTAINING 3"/>
    <property type="match status" value="1"/>
</dbReference>
<reference evidence="6 7" key="1">
    <citation type="submission" date="2020-04" db="EMBL/GenBank/DDBJ databases">
        <title>Perkinsus olseni comparative genomics.</title>
        <authorList>
            <person name="Bogema D.R."/>
        </authorList>
    </citation>
    <scope>NUCLEOTIDE SEQUENCE [LARGE SCALE GENOMIC DNA]</scope>
    <source>
        <strain evidence="4">ATCC PRA-179</strain>
        <strain evidence="5">ATCC PRA-31</strain>
    </source>
</reference>
<dbReference type="Proteomes" id="UP000570595">
    <property type="component" value="Unassembled WGS sequence"/>
</dbReference>
<dbReference type="Pfam" id="PF00023">
    <property type="entry name" value="Ank"/>
    <property type="match status" value="1"/>
</dbReference>
<feature type="region of interest" description="Disordered" evidence="2">
    <location>
        <begin position="1"/>
        <end position="28"/>
    </location>
</feature>
<dbReference type="Proteomes" id="UP000572268">
    <property type="component" value="Unassembled WGS sequence"/>
</dbReference>
<dbReference type="SUPFAM" id="SSF82199">
    <property type="entry name" value="SET domain"/>
    <property type="match status" value="1"/>
</dbReference>
<dbReference type="InterPro" id="IPR001214">
    <property type="entry name" value="SET_dom"/>
</dbReference>